<dbReference type="GO" id="GO:0004984">
    <property type="term" value="F:olfactory receptor activity"/>
    <property type="evidence" value="ECO:0007669"/>
    <property type="project" value="InterPro"/>
</dbReference>
<dbReference type="PRINTS" id="PR00237">
    <property type="entry name" value="GPCRRHODOPSN"/>
</dbReference>
<evidence type="ECO:0000256" key="4">
    <source>
        <dbReference type="ARBA" id="ARBA00022692"/>
    </source>
</evidence>
<dbReference type="GO" id="GO:0005886">
    <property type="term" value="C:plasma membrane"/>
    <property type="evidence" value="ECO:0007669"/>
    <property type="project" value="UniProtKB-SubCell"/>
</dbReference>
<dbReference type="GO" id="GO:0004930">
    <property type="term" value="F:G protein-coupled receptor activity"/>
    <property type="evidence" value="ECO:0007669"/>
    <property type="project" value="UniProtKB-KW"/>
</dbReference>
<keyword evidence="4 9" id="KW-0812">Transmembrane</keyword>
<dbReference type="EMBL" id="OW240916">
    <property type="protein sequence ID" value="CAH2293361.1"/>
    <property type="molecule type" value="Genomic_DNA"/>
</dbReference>
<evidence type="ECO:0000256" key="8">
    <source>
        <dbReference type="ARBA" id="ARBA00023224"/>
    </source>
</evidence>
<feature type="domain" description="G-protein coupled receptors family 1 profile" evidence="11">
    <location>
        <begin position="44"/>
        <end position="296"/>
    </location>
</feature>
<dbReference type="InterPro" id="IPR050402">
    <property type="entry name" value="OR51/52/56-like"/>
</dbReference>
<keyword evidence="10" id="KW-1003">Cell membrane</keyword>
<evidence type="ECO:0000256" key="3">
    <source>
        <dbReference type="ARBA" id="ARBA00022606"/>
    </source>
</evidence>
<dbReference type="SUPFAM" id="SSF81321">
    <property type="entry name" value="Family A G protein-coupled receptor-like"/>
    <property type="match status" value="1"/>
</dbReference>
<dbReference type="PANTHER" id="PTHR26450:SF87">
    <property type="entry name" value="OLFACTORY RECEPTOR 51F2"/>
    <property type="match status" value="1"/>
</dbReference>
<dbReference type="Pfam" id="PF13853">
    <property type="entry name" value="7tm_4"/>
    <property type="match status" value="1"/>
</dbReference>
<evidence type="ECO:0000259" key="11">
    <source>
        <dbReference type="PROSITE" id="PS50262"/>
    </source>
</evidence>
<sequence>MLTDSNSSFSMPSTFLLIGIPGLEGGTLWISISFGIIYILGILCNCTILYVLITEKSLHGPMYFFLSMLAMNEVALSSTTMPKLLGVLWFGAHQILAVCCLTQMFFVHLLSGFESGILTAMAYDRFIAICYPLRYVSILTNVILGKIATVIVVRAIVIILPLPIMTGRLQYCTKNVVYHSYCDHMAVVKVACGDIQFNNVYGLVVSLSIIGFDLMFVILSYVMILRAVYKLPTREARRKALGTCGSHISVIFIAAVPIVFDFVAYRVVENTVSLSLQVFCANIYILIPSLLNPIIYGLKTKQIREQLLRTPRPKTVTFKNLQ</sequence>
<dbReference type="InterPro" id="IPR000725">
    <property type="entry name" value="Olfact_rcpt"/>
</dbReference>
<keyword evidence="7 10" id="KW-0472">Membrane</keyword>
<evidence type="ECO:0000256" key="1">
    <source>
        <dbReference type="ARBA" id="ARBA00002936"/>
    </source>
</evidence>
<keyword evidence="9 12" id="KW-0675">Receptor</keyword>
<protein>
    <recommendedName>
        <fullName evidence="10">Olfactory receptor</fullName>
    </recommendedName>
</protein>
<dbReference type="PRINTS" id="PR00245">
    <property type="entry name" value="OLFACTORYR"/>
</dbReference>
<keyword evidence="8 9" id="KW-0807">Transducer</keyword>
<dbReference type="InterPro" id="IPR000276">
    <property type="entry name" value="GPCR_Rhodpsn"/>
</dbReference>
<keyword evidence="13" id="KW-1185">Reference proteome</keyword>
<dbReference type="PROSITE" id="PS00237">
    <property type="entry name" value="G_PROTEIN_RECEP_F1_1"/>
    <property type="match status" value="1"/>
</dbReference>
<dbReference type="Gene3D" id="1.20.1070.10">
    <property type="entry name" value="Rhodopsin 7-helix transmembrane proteins"/>
    <property type="match status" value="1"/>
</dbReference>
<comment type="similarity">
    <text evidence="9">Belongs to the G-protein coupled receptor 1 family.</text>
</comment>
<evidence type="ECO:0000313" key="12">
    <source>
        <dbReference type="EMBL" id="CAH2293361.1"/>
    </source>
</evidence>
<evidence type="ECO:0000256" key="7">
    <source>
        <dbReference type="ARBA" id="ARBA00023136"/>
    </source>
</evidence>
<feature type="transmembrane region" description="Helical" evidence="10">
    <location>
        <begin position="250"/>
        <end position="268"/>
    </location>
</feature>
<keyword evidence="3 10" id="KW-0716">Sensory transduction</keyword>
<gene>
    <name evidence="12" type="ORF">PECUL_23A060811</name>
</gene>
<feature type="transmembrane region" description="Helical" evidence="10">
    <location>
        <begin position="95"/>
        <end position="123"/>
    </location>
</feature>
<keyword evidence="5 10" id="KW-0552">Olfaction</keyword>
<name>A0AAD1SAN4_PELCU</name>
<feature type="transmembrane region" description="Helical" evidence="10">
    <location>
        <begin position="28"/>
        <end position="52"/>
    </location>
</feature>
<dbReference type="InterPro" id="IPR017452">
    <property type="entry name" value="GPCR_Rhodpsn_7TM"/>
</dbReference>
<keyword evidence="9" id="KW-0297">G-protein coupled receptor</keyword>
<reference evidence="12" key="1">
    <citation type="submission" date="2022-03" db="EMBL/GenBank/DDBJ databases">
        <authorList>
            <person name="Alioto T."/>
            <person name="Alioto T."/>
            <person name="Gomez Garrido J."/>
        </authorList>
    </citation>
    <scope>NUCLEOTIDE SEQUENCE</scope>
</reference>
<evidence type="ECO:0000256" key="2">
    <source>
        <dbReference type="ARBA" id="ARBA00004141"/>
    </source>
</evidence>
<evidence type="ECO:0000256" key="6">
    <source>
        <dbReference type="ARBA" id="ARBA00022989"/>
    </source>
</evidence>
<evidence type="ECO:0000313" key="13">
    <source>
        <dbReference type="Proteomes" id="UP001295444"/>
    </source>
</evidence>
<dbReference type="Proteomes" id="UP001295444">
    <property type="component" value="Chromosome 05"/>
</dbReference>
<proteinExistence type="inferred from homology"/>
<organism evidence="12 13">
    <name type="scientific">Pelobates cultripes</name>
    <name type="common">Western spadefoot toad</name>
    <dbReference type="NCBI Taxonomy" id="61616"/>
    <lineage>
        <taxon>Eukaryota</taxon>
        <taxon>Metazoa</taxon>
        <taxon>Chordata</taxon>
        <taxon>Craniata</taxon>
        <taxon>Vertebrata</taxon>
        <taxon>Euteleostomi</taxon>
        <taxon>Amphibia</taxon>
        <taxon>Batrachia</taxon>
        <taxon>Anura</taxon>
        <taxon>Pelobatoidea</taxon>
        <taxon>Pelobatidae</taxon>
        <taxon>Pelobates</taxon>
    </lineage>
</organism>
<keyword evidence="6 10" id="KW-1133">Transmembrane helix</keyword>
<dbReference type="PROSITE" id="PS50262">
    <property type="entry name" value="G_PROTEIN_RECEP_F1_2"/>
    <property type="match status" value="1"/>
</dbReference>
<feature type="transmembrane region" description="Helical" evidence="10">
    <location>
        <begin position="274"/>
        <end position="298"/>
    </location>
</feature>
<evidence type="ECO:0000256" key="5">
    <source>
        <dbReference type="ARBA" id="ARBA00022725"/>
    </source>
</evidence>
<comment type="subcellular location">
    <subcellularLocation>
        <location evidence="10">Cell membrane</location>
        <topology evidence="10">Multi-pass membrane protein</topology>
    </subcellularLocation>
    <subcellularLocation>
        <location evidence="2">Membrane</location>
        <topology evidence="2">Multi-pass membrane protein</topology>
    </subcellularLocation>
</comment>
<dbReference type="FunFam" id="1.20.1070.10:FF:000006">
    <property type="entry name" value="Olfactory receptor"/>
    <property type="match status" value="1"/>
</dbReference>
<evidence type="ECO:0000256" key="10">
    <source>
        <dbReference type="RuleBase" id="RU363047"/>
    </source>
</evidence>
<feature type="transmembrane region" description="Helical" evidence="10">
    <location>
        <begin position="203"/>
        <end position="229"/>
    </location>
</feature>
<comment type="function">
    <text evidence="1">Odorant receptor.</text>
</comment>
<dbReference type="PANTHER" id="PTHR26450">
    <property type="entry name" value="OLFACTORY RECEPTOR 56B1-RELATED"/>
    <property type="match status" value="1"/>
</dbReference>
<evidence type="ECO:0000256" key="9">
    <source>
        <dbReference type="RuleBase" id="RU000688"/>
    </source>
</evidence>
<dbReference type="AlphaFoldDB" id="A0AAD1SAN4"/>
<accession>A0AAD1SAN4</accession>